<proteinExistence type="predicted"/>
<organism evidence="2">
    <name type="scientific">Rhizophora mucronata</name>
    <name type="common">Asiatic mangrove</name>
    <dbReference type="NCBI Taxonomy" id="61149"/>
    <lineage>
        <taxon>Eukaryota</taxon>
        <taxon>Viridiplantae</taxon>
        <taxon>Streptophyta</taxon>
        <taxon>Embryophyta</taxon>
        <taxon>Tracheophyta</taxon>
        <taxon>Spermatophyta</taxon>
        <taxon>Magnoliopsida</taxon>
        <taxon>eudicotyledons</taxon>
        <taxon>Gunneridae</taxon>
        <taxon>Pentapetalae</taxon>
        <taxon>rosids</taxon>
        <taxon>fabids</taxon>
        <taxon>Malpighiales</taxon>
        <taxon>Rhizophoraceae</taxon>
        <taxon>Rhizophora</taxon>
    </lineage>
</organism>
<evidence type="ECO:0000313" key="2">
    <source>
        <dbReference type="EMBL" id="MBW97163.1"/>
    </source>
</evidence>
<protein>
    <recommendedName>
        <fullName evidence="3">Secreted protein</fullName>
    </recommendedName>
</protein>
<feature type="signal peptide" evidence="1">
    <location>
        <begin position="1"/>
        <end position="34"/>
    </location>
</feature>
<evidence type="ECO:0000256" key="1">
    <source>
        <dbReference type="SAM" id="SignalP"/>
    </source>
</evidence>
<keyword evidence="1" id="KW-0732">Signal</keyword>
<dbReference type="EMBL" id="GGEC01016680">
    <property type="protein sequence ID" value="MBW97163.1"/>
    <property type="molecule type" value="Transcribed_RNA"/>
</dbReference>
<name>A0A2P2JUL9_RHIMU</name>
<accession>A0A2P2JUL9</accession>
<reference evidence="2" key="1">
    <citation type="submission" date="2018-02" db="EMBL/GenBank/DDBJ databases">
        <title>Rhizophora mucronata_Transcriptome.</title>
        <authorList>
            <person name="Meera S.P."/>
            <person name="Sreeshan A."/>
            <person name="Augustine A."/>
        </authorList>
    </citation>
    <scope>NUCLEOTIDE SEQUENCE</scope>
    <source>
        <tissue evidence="2">Leaf</tissue>
    </source>
</reference>
<feature type="chain" id="PRO_5015153874" description="Secreted protein" evidence="1">
    <location>
        <begin position="35"/>
        <end position="76"/>
    </location>
</feature>
<sequence length="76" mass="9218">MNTIFCCIFCKFHYLFMCFCTLLLVLNTHSKCNSKTLQTYVVWYFSWYEFTVGSHPFYTRISSFLFHLVPLVERIH</sequence>
<dbReference type="AlphaFoldDB" id="A0A2P2JUL9"/>
<evidence type="ECO:0008006" key="3">
    <source>
        <dbReference type="Google" id="ProtNLM"/>
    </source>
</evidence>